<reference evidence="1" key="3">
    <citation type="submission" date="2020-02" db="EMBL/GenBank/DDBJ databases">
        <authorList>
            <person name="Matsumoto Y."/>
            <person name="Motooka D."/>
            <person name="Nakamura S."/>
        </authorList>
    </citation>
    <scope>NUCLEOTIDE SEQUENCE</scope>
    <source>
        <strain evidence="1">JCM 18113</strain>
    </source>
</reference>
<dbReference type="EMBL" id="MVHW01000037">
    <property type="protein sequence ID" value="ORA99823.1"/>
    <property type="molecule type" value="Genomic_DNA"/>
</dbReference>
<accession>A0A1X0FDJ3</accession>
<dbReference type="EMBL" id="AP022590">
    <property type="protein sequence ID" value="BBY37508.1"/>
    <property type="molecule type" value="Genomic_DNA"/>
</dbReference>
<protein>
    <submittedName>
        <fullName evidence="2">Uncharacterized protein</fullName>
    </submittedName>
</protein>
<dbReference type="STRING" id="560555.BST30_23645"/>
<sequence>MGFEPQWTGTARLIECISSTHPYEREHTMTEQPDRAAYNTTGVLETRCPDCGAAPYAWCVDGCGVRRIPCVGRLAAAVRALRGGSRDHPDLKSAIDDWRERRARGDVIEPGPPKPAADVAALACTATTVTHLTADGPFTEHVTVARAIMPKTQEGEQK</sequence>
<dbReference type="Proteomes" id="UP000192760">
    <property type="component" value="Unassembled WGS sequence"/>
</dbReference>
<dbReference type="Proteomes" id="UP000465812">
    <property type="component" value="Chromosome"/>
</dbReference>
<evidence type="ECO:0000313" key="3">
    <source>
        <dbReference type="Proteomes" id="UP000192760"/>
    </source>
</evidence>
<evidence type="ECO:0000313" key="2">
    <source>
        <dbReference type="EMBL" id="ORA99823.1"/>
    </source>
</evidence>
<proteinExistence type="predicted"/>
<gene>
    <name evidence="2" type="ORF">BST30_23645</name>
    <name evidence="1" type="ORF">MMAN_16420</name>
</gene>
<name>A0A1X0FDJ3_MYCNT</name>
<reference evidence="2 3" key="1">
    <citation type="submission" date="2017-02" db="EMBL/GenBank/DDBJ databases">
        <title>The new phylogeny of genus Mycobacterium.</title>
        <authorList>
            <person name="Tortoli E."/>
            <person name="Trovato A."/>
            <person name="Cirillo D.M."/>
        </authorList>
    </citation>
    <scope>NUCLEOTIDE SEQUENCE [LARGE SCALE GENOMIC DNA]</scope>
    <source>
        <strain evidence="2 3">DSM 45255</strain>
    </source>
</reference>
<dbReference type="AlphaFoldDB" id="A0A1X0FDJ3"/>
<evidence type="ECO:0000313" key="4">
    <source>
        <dbReference type="Proteomes" id="UP000465812"/>
    </source>
</evidence>
<organism evidence="2 3">
    <name type="scientific">Mycobacterium mantenii</name>
    <dbReference type="NCBI Taxonomy" id="560555"/>
    <lineage>
        <taxon>Bacteria</taxon>
        <taxon>Bacillati</taxon>
        <taxon>Actinomycetota</taxon>
        <taxon>Actinomycetes</taxon>
        <taxon>Mycobacteriales</taxon>
        <taxon>Mycobacteriaceae</taxon>
        <taxon>Mycobacterium</taxon>
        <taxon>Mycobacterium avium complex (MAC)</taxon>
    </lineage>
</organism>
<reference evidence="1 4" key="2">
    <citation type="journal article" date="2019" name="Emerg. Microbes Infect.">
        <title>Comprehensive subspecies identification of 175 nontuberculous mycobacteria species based on 7547 genomic profiles.</title>
        <authorList>
            <person name="Matsumoto Y."/>
            <person name="Kinjo T."/>
            <person name="Motooka D."/>
            <person name="Nabeya D."/>
            <person name="Jung N."/>
            <person name="Uechi K."/>
            <person name="Horii T."/>
            <person name="Iida T."/>
            <person name="Fujita J."/>
            <person name="Nakamura S."/>
        </authorList>
    </citation>
    <scope>NUCLEOTIDE SEQUENCE [LARGE SCALE GENOMIC DNA]</scope>
    <source>
        <strain evidence="1 4">JCM 18113</strain>
    </source>
</reference>
<keyword evidence="4" id="KW-1185">Reference proteome</keyword>
<evidence type="ECO:0000313" key="1">
    <source>
        <dbReference type="EMBL" id="BBY37508.1"/>
    </source>
</evidence>